<sequence length="311" mass="36284">MQFILTLFISMLFIGCTEPITPKQLYHSLDCKEGIYSLKSAECINHEEFIERLEPYKVIFIGDHHSSKKHHENVADIIYSLSKKGYRIHLANEWFTPADNDILDDYANGLLNDEEFTKKINWEKRKYFKFNLFSPIYHSIIKTKGKLYGINLSKTQRKLISNKNISQMSTEERNFFDTLDLDVFAHKEFLSPFFNHCQQARGTQSTSECINRMYRVQVAWDSKMANESAKIAKNMLLSSKDKLIVFAGEMHLSNGLGVNMRFARESKMPFVTILPQRKIYTNVLHGKSDFIYIYKQDDEAKKIEAELIKGM</sequence>
<accession>A0A7S7RN94</accession>
<evidence type="ECO:0000313" key="3">
    <source>
        <dbReference type="Proteomes" id="UP000593994"/>
    </source>
</evidence>
<keyword evidence="2" id="KW-0449">Lipoprotein</keyword>
<dbReference type="Gene3D" id="3.40.50.11550">
    <property type="match status" value="1"/>
</dbReference>
<dbReference type="EMBL" id="CP054492">
    <property type="protein sequence ID" value="QOY53082.1"/>
    <property type="molecule type" value="Genomic_DNA"/>
</dbReference>
<dbReference type="Proteomes" id="UP000593994">
    <property type="component" value="Chromosome"/>
</dbReference>
<dbReference type="Pfam" id="PF04187">
    <property type="entry name" value="Cofac_haem_bdg"/>
    <property type="match status" value="1"/>
</dbReference>
<feature type="domain" description="Haem-binding uptake Tiki superfamily ChaN" evidence="1">
    <location>
        <begin position="50"/>
        <end position="260"/>
    </location>
</feature>
<gene>
    <name evidence="2" type="ORF">HUE88_05220</name>
</gene>
<dbReference type="RefSeq" id="WP_194371793.1">
    <property type="nucleotide sequence ID" value="NZ_CP054492.1"/>
</dbReference>
<dbReference type="SUPFAM" id="SSF159501">
    <property type="entry name" value="EreA/ChaN-like"/>
    <property type="match status" value="1"/>
</dbReference>
<protein>
    <submittedName>
        <fullName evidence="2">ChaN family lipoprotein</fullName>
    </submittedName>
</protein>
<dbReference type="AlphaFoldDB" id="A0A7S7RN94"/>
<name>A0A7S7RN94_9BACT</name>
<reference evidence="2 3" key="1">
    <citation type="submission" date="2020-05" db="EMBL/GenBank/DDBJ databases">
        <title>Sulfurimonas marisnigri, sp. nov., and Sulfurimonas baltica, sp. nov., manganese oxide reducing chemolithoautotrophs of the class Epsilonproteobacteria isolated from the pelagic redoxclines of the Black and Baltic Seas and emended description of the genus Sulfurimonas.</title>
        <authorList>
            <person name="Henkel J.V."/>
            <person name="Laudan C."/>
            <person name="Werner J."/>
            <person name="Neu T."/>
            <person name="Plewe S."/>
            <person name="Sproer C."/>
            <person name="Bunk B."/>
            <person name="Schulz-Vogt H.N."/>
        </authorList>
    </citation>
    <scope>NUCLEOTIDE SEQUENCE [LARGE SCALE GENOMIC DNA]</scope>
    <source>
        <strain evidence="2 3">GD2</strain>
    </source>
</reference>
<dbReference type="InterPro" id="IPR007314">
    <property type="entry name" value="Cofac_haem-bd_dom"/>
</dbReference>
<proteinExistence type="predicted"/>
<dbReference type="KEGG" id="sbal:HUE88_05220"/>
<keyword evidence="3" id="KW-1185">Reference proteome</keyword>
<evidence type="ECO:0000313" key="2">
    <source>
        <dbReference type="EMBL" id="QOY53082.1"/>
    </source>
</evidence>
<evidence type="ECO:0000259" key="1">
    <source>
        <dbReference type="Pfam" id="PF04187"/>
    </source>
</evidence>
<organism evidence="2 3">
    <name type="scientific">Candidatus Sulfurimonas baltica</name>
    <dbReference type="NCBI Taxonomy" id="2740404"/>
    <lineage>
        <taxon>Bacteria</taxon>
        <taxon>Pseudomonadati</taxon>
        <taxon>Campylobacterota</taxon>
        <taxon>Epsilonproteobacteria</taxon>
        <taxon>Campylobacterales</taxon>
        <taxon>Sulfurimonadaceae</taxon>
        <taxon>Sulfurimonas</taxon>
    </lineage>
</organism>